<feature type="region of interest" description="Disordered" evidence="1">
    <location>
        <begin position="44"/>
        <end position="105"/>
    </location>
</feature>
<accession>A0ABN8I0S2</accession>
<organism evidence="2 3">
    <name type="scientific">Iphiclides podalirius</name>
    <name type="common">scarce swallowtail</name>
    <dbReference type="NCBI Taxonomy" id="110791"/>
    <lineage>
        <taxon>Eukaryota</taxon>
        <taxon>Metazoa</taxon>
        <taxon>Ecdysozoa</taxon>
        <taxon>Arthropoda</taxon>
        <taxon>Hexapoda</taxon>
        <taxon>Insecta</taxon>
        <taxon>Pterygota</taxon>
        <taxon>Neoptera</taxon>
        <taxon>Endopterygota</taxon>
        <taxon>Lepidoptera</taxon>
        <taxon>Glossata</taxon>
        <taxon>Ditrysia</taxon>
        <taxon>Papilionoidea</taxon>
        <taxon>Papilionidae</taxon>
        <taxon>Papilioninae</taxon>
        <taxon>Iphiclides</taxon>
    </lineage>
</organism>
<dbReference type="Proteomes" id="UP000837857">
    <property type="component" value="Chromosome 14"/>
</dbReference>
<keyword evidence="3" id="KW-1185">Reference proteome</keyword>
<dbReference type="EMBL" id="OW152826">
    <property type="protein sequence ID" value="CAH2042532.1"/>
    <property type="molecule type" value="Genomic_DNA"/>
</dbReference>
<gene>
    <name evidence="2" type="ORF">IPOD504_LOCUS3891</name>
</gene>
<name>A0ABN8I0S2_9NEOP</name>
<reference evidence="2" key="1">
    <citation type="submission" date="2022-03" db="EMBL/GenBank/DDBJ databases">
        <authorList>
            <person name="Martin H S."/>
        </authorList>
    </citation>
    <scope>NUCLEOTIDE SEQUENCE</scope>
</reference>
<evidence type="ECO:0000313" key="3">
    <source>
        <dbReference type="Proteomes" id="UP000837857"/>
    </source>
</evidence>
<sequence>MSPKQTLAVAGQISLSFAEPPRATEAGCAIISGSRQLAAPVRKMADGRSGVNQGITISRQFSRHAQPPRRHAISPPRLNGPDSRNNDTDRRADTSPITLQRERFL</sequence>
<proteinExistence type="predicted"/>
<feature type="non-terminal residue" evidence="2">
    <location>
        <position position="105"/>
    </location>
</feature>
<feature type="compositionally biased region" description="Basic and acidic residues" evidence="1">
    <location>
        <begin position="84"/>
        <end position="93"/>
    </location>
</feature>
<feature type="compositionally biased region" description="Polar residues" evidence="1">
    <location>
        <begin position="50"/>
        <end position="60"/>
    </location>
</feature>
<evidence type="ECO:0000256" key="1">
    <source>
        <dbReference type="SAM" id="MobiDB-lite"/>
    </source>
</evidence>
<protein>
    <submittedName>
        <fullName evidence="2">Uncharacterized protein</fullName>
    </submittedName>
</protein>
<evidence type="ECO:0000313" key="2">
    <source>
        <dbReference type="EMBL" id="CAH2042532.1"/>
    </source>
</evidence>